<proteinExistence type="predicted"/>
<name>A0AA40KNN8_9HYME</name>
<evidence type="ECO:0000313" key="3">
    <source>
        <dbReference type="Proteomes" id="UP001177670"/>
    </source>
</evidence>
<keyword evidence="3" id="KW-1185">Reference proteome</keyword>
<feature type="compositionally biased region" description="Basic and acidic residues" evidence="1">
    <location>
        <begin position="44"/>
        <end position="54"/>
    </location>
</feature>
<gene>
    <name evidence="2" type="ORF">K0M31_004528</name>
</gene>
<organism evidence="2 3">
    <name type="scientific">Melipona bicolor</name>
    <dbReference type="NCBI Taxonomy" id="60889"/>
    <lineage>
        <taxon>Eukaryota</taxon>
        <taxon>Metazoa</taxon>
        <taxon>Ecdysozoa</taxon>
        <taxon>Arthropoda</taxon>
        <taxon>Hexapoda</taxon>
        <taxon>Insecta</taxon>
        <taxon>Pterygota</taxon>
        <taxon>Neoptera</taxon>
        <taxon>Endopterygota</taxon>
        <taxon>Hymenoptera</taxon>
        <taxon>Apocrita</taxon>
        <taxon>Aculeata</taxon>
        <taxon>Apoidea</taxon>
        <taxon>Anthophila</taxon>
        <taxon>Apidae</taxon>
        <taxon>Melipona</taxon>
    </lineage>
</organism>
<sequence>MQISPSKTSSTVLSPDLYELRLSEYRELFFPFALPRSTIRRSLKQQEAKVEDQAKTVQQPPPSPTYVPSSYVYVYVKLDVKNSNVSGH</sequence>
<comment type="caution">
    <text evidence="2">The sequence shown here is derived from an EMBL/GenBank/DDBJ whole genome shotgun (WGS) entry which is preliminary data.</text>
</comment>
<evidence type="ECO:0000313" key="2">
    <source>
        <dbReference type="EMBL" id="KAK1126907.1"/>
    </source>
</evidence>
<feature type="region of interest" description="Disordered" evidence="1">
    <location>
        <begin position="43"/>
        <end position="64"/>
    </location>
</feature>
<dbReference type="EMBL" id="JAHYIQ010000013">
    <property type="protein sequence ID" value="KAK1126907.1"/>
    <property type="molecule type" value="Genomic_DNA"/>
</dbReference>
<protein>
    <submittedName>
        <fullName evidence="2">Uncharacterized protein</fullName>
    </submittedName>
</protein>
<reference evidence="2" key="1">
    <citation type="submission" date="2021-10" db="EMBL/GenBank/DDBJ databases">
        <title>Melipona bicolor Genome sequencing and assembly.</title>
        <authorList>
            <person name="Araujo N.S."/>
            <person name="Arias M.C."/>
        </authorList>
    </citation>
    <scope>NUCLEOTIDE SEQUENCE</scope>
    <source>
        <strain evidence="2">USP_2M_L1-L4_2017</strain>
        <tissue evidence="2">Whole body</tissue>
    </source>
</reference>
<evidence type="ECO:0000256" key="1">
    <source>
        <dbReference type="SAM" id="MobiDB-lite"/>
    </source>
</evidence>
<dbReference type="Proteomes" id="UP001177670">
    <property type="component" value="Unassembled WGS sequence"/>
</dbReference>
<dbReference type="AlphaFoldDB" id="A0AA40KNN8"/>
<accession>A0AA40KNN8</accession>